<dbReference type="SUPFAM" id="SSF52540">
    <property type="entry name" value="P-loop containing nucleoside triphosphate hydrolases"/>
    <property type="match status" value="1"/>
</dbReference>
<dbReference type="InterPro" id="IPR038726">
    <property type="entry name" value="PDDEXK_AddAB-type"/>
</dbReference>
<dbReference type="Pfam" id="PF12705">
    <property type="entry name" value="PDDEXK_1"/>
    <property type="match status" value="1"/>
</dbReference>
<proteinExistence type="predicted"/>
<dbReference type="PROSITE" id="PS51217">
    <property type="entry name" value="UVRD_HELICASE_CTER"/>
    <property type="match status" value="1"/>
</dbReference>
<dbReference type="Gene3D" id="3.90.320.10">
    <property type="match status" value="1"/>
</dbReference>
<dbReference type="PROSITE" id="PS51198">
    <property type="entry name" value="UVRD_HELICASE_ATP_BIND"/>
    <property type="match status" value="1"/>
</dbReference>
<dbReference type="Proteomes" id="UP001501581">
    <property type="component" value="Unassembled WGS sequence"/>
</dbReference>
<accession>A0ABP4E2T7</accession>
<keyword evidence="2 14" id="KW-0547">Nucleotide-binding</keyword>
<dbReference type="Pfam" id="PF00580">
    <property type="entry name" value="UvrD-helicase"/>
    <property type="match status" value="2"/>
</dbReference>
<keyword evidence="3" id="KW-0227">DNA damage</keyword>
<evidence type="ECO:0000256" key="13">
    <source>
        <dbReference type="ARBA" id="ARBA00048988"/>
    </source>
</evidence>
<dbReference type="PANTHER" id="PTHR11070:SF23">
    <property type="entry name" value="RECBCD ENZYME SUBUNIT RECB"/>
    <property type="match status" value="1"/>
</dbReference>
<dbReference type="Pfam" id="PF13361">
    <property type="entry name" value="UvrD_C"/>
    <property type="match status" value="1"/>
</dbReference>
<name>A0ABP4E2T7_9ACTN</name>
<dbReference type="PANTHER" id="PTHR11070">
    <property type="entry name" value="UVRD / RECB / PCRA DNA HELICASE FAMILY MEMBER"/>
    <property type="match status" value="1"/>
</dbReference>
<evidence type="ECO:0000256" key="12">
    <source>
        <dbReference type="ARBA" id="ARBA00034808"/>
    </source>
</evidence>
<keyword evidence="7 14" id="KW-0067">ATP-binding</keyword>
<dbReference type="EC" id="5.6.2.4" evidence="12"/>
<evidence type="ECO:0000256" key="8">
    <source>
        <dbReference type="ARBA" id="ARBA00023125"/>
    </source>
</evidence>
<evidence type="ECO:0000256" key="3">
    <source>
        <dbReference type="ARBA" id="ARBA00022763"/>
    </source>
</evidence>
<evidence type="ECO:0000313" key="17">
    <source>
        <dbReference type="EMBL" id="GAA1089870.1"/>
    </source>
</evidence>
<evidence type="ECO:0000256" key="10">
    <source>
        <dbReference type="ARBA" id="ARBA00023235"/>
    </source>
</evidence>
<evidence type="ECO:0000256" key="14">
    <source>
        <dbReference type="PROSITE-ProRule" id="PRU00560"/>
    </source>
</evidence>
<evidence type="ECO:0000256" key="7">
    <source>
        <dbReference type="ARBA" id="ARBA00022840"/>
    </source>
</evidence>
<feature type="domain" description="UvrD-like helicase ATP-binding" evidence="15">
    <location>
        <begin position="4"/>
        <end position="446"/>
    </location>
</feature>
<evidence type="ECO:0000256" key="6">
    <source>
        <dbReference type="ARBA" id="ARBA00022839"/>
    </source>
</evidence>
<feature type="binding site" evidence="14">
    <location>
        <begin position="25"/>
        <end position="32"/>
    </location>
    <ligand>
        <name>ATP</name>
        <dbReference type="ChEBI" id="CHEBI:30616"/>
    </ligand>
</feature>
<comment type="catalytic activity">
    <reaction evidence="13">
        <text>ATP + H2O = ADP + phosphate + H(+)</text>
        <dbReference type="Rhea" id="RHEA:13065"/>
        <dbReference type="ChEBI" id="CHEBI:15377"/>
        <dbReference type="ChEBI" id="CHEBI:15378"/>
        <dbReference type="ChEBI" id="CHEBI:30616"/>
        <dbReference type="ChEBI" id="CHEBI:43474"/>
        <dbReference type="ChEBI" id="CHEBI:456216"/>
        <dbReference type="EC" id="5.6.2.4"/>
    </reaction>
</comment>
<keyword evidence="18" id="KW-1185">Reference proteome</keyword>
<comment type="caution">
    <text evidence="17">The sequence shown here is derived from an EMBL/GenBank/DDBJ whole genome shotgun (WGS) entry which is preliminary data.</text>
</comment>
<evidence type="ECO:0000256" key="9">
    <source>
        <dbReference type="ARBA" id="ARBA00023204"/>
    </source>
</evidence>
<evidence type="ECO:0000256" key="4">
    <source>
        <dbReference type="ARBA" id="ARBA00022801"/>
    </source>
</evidence>
<evidence type="ECO:0000256" key="11">
    <source>
        <dbReference type="ARBA" id="ARBA00034617"/>
    </source>
</evidence>
<reference evidence="18" key="1">
    <citation type="journal article" date="2019" name="Int. J. Syst. Evol. Microbiol.">
        <title>The Global Catalogue of Microorganisms (GCM) 10K type strain sequencing project: providing services to taxonomists for standard genome sequencing and annotation.</title>
        <authorList>
            <consortium name="The Broad Institute Genomics Platform"/>
            <consortium name="The Broad Institute Genome Sequencing Center for Infectious Disease"/>
            <person name="Wu L."/>
            <person name="Ma J."/>
        </authorList>
    </citation>
    <scope>NUCLEOTIDE SEQUENCE [LARGE SCALE GENOMIC DNA]</scope>
    <source>
        <strain evidence="18">JCM 13008</strain>
    </source>
</reference>
<sequence>MTDPQDQAARELITTGTARTLFVNAGAGSGKTTALVRRVARLVIDDGVAMEQIAAVTFTEKAGAELRDRLRARFEKLAREETDPIRAARARAALDELDAAAIGTLHAFAQRILMAHPIEAGLPTAIEVLDEVASSIAFDDRWSRIQRDLLDDDAIATPLLTAMRLGVDLKRIRSLVRRLGSDWDLLPRKVLVYQPPPLTVPDMAQVAAAHIAVLDIAASCLNTSDKLYPCVLDAADFLGALAKAGTVDEALDVLEGWSGGGPAEKGFKGGRYGTTAAWPRPAKEIRDEIKGLLAAADAVRRGVVDQCSRQITFWAARHVLTAATHRRQEGRLEFHDLLVLTRDLLARSPHAADVRDALHTTYERLLLDEFQDTDPIQIELAVRIAAGRDADAEDWEDVVVPEGRLFLVGDAKQSIYRFRRASIETYLGAEERLGERVTLDANFRTIPEVVSWVNAVFGTLIVKTGLSQPEYQPLVAHRPAASIMTGPAVTVLGADGHVDKPKAAEMRHREAADVAGLIQEALHGEDPWTVWDDAAGVWRRATPRDIAILIPARTSMPLLEDALDTAGVHYRAESMSLVYAADDVRDLLMVARAIGDPSDGLALVAALRSPLLGCGDDDLWEWRHAGARLNIFAKAPTDALGEEPVGRGIAWLRTMHQAARWMTPSEVLTRIANDRRVFEIAAKQQRSRDAWRRLRFVIDQARAWTEVSHGGLRGYLAWVAHQATDNSRVSEAILPELDVDAVRVMTVHAAKGLEFPIVILSGMSSAPNTKKGVSVLWTRDGYEVAFGGRGLQSLDYEAEQAIDEQMGDDEKLRLLYVATTRARDHLVVSLHRDIESNTVTAATLIAGAGGATAAGAVSFTADADVAAQSVPPEVVTAPLPWDEWRARAEGAIAASKVPAAQTASGLEGTEPEVALAQDEALQGIAKGLRDLGLPPWSKGRYGSAVGRAVHGVLQVVDLATGDGVDGAVHAQAIAEGVTDQEDVVRALVRSALAADVVRTAAAHQHWREMYVGTELPDGTLLEGIIDLVYRDTDGTLVVVDYKTDSVTSDGLAERVAYYAPQLAAYRQCLEAATSADVRTELLFLRPGVPGTSVPVS</sequence>
<protein>
    <recommendedName>
        <fullName evidence="12">DNA 3'-5' helicase</fullName>
        <ecNumber evidence="12">5.6.2.4</ecNumber>
    </recommendedName>
</protein>
<dbReference type="InterPro" id="IPR027417">
    <property type="entry name" value="P-loop_NTPase"/>
</dbReference>
<keyword evidence="5 14" id="KW-0347">Helicase</keyword>
<keyword evidence="8" id="KW-0238">DNA-binding</keyword>
<feature type="domain" description="UvrD-like helicase C-terminal" evidence="16">
    <location>
        <begin position="465"/>
        <end position="752"/>
    </location>
</feature>
<evidence type="ECO:0000259" key="15">
    <source>
        <dbReference type="PROSITE" id="PS51198"/>
    </source>
</evidence>
<dbReference type="InterPro" id="IPR011604">
    <property type="entry name" value="PDDEXK-like_dom_sf"/>
</dbReference>
<evidence type="ECO:0000256" key="2">
    <source>
        <dbReference type="ARBA" id="ARBA00022741"/>
    </source>
</evidence>
<keyword evidence="4 14" id="KW-0378">Hydrolase</keyword>
<dbReference type="InterPro" id="IPR014017">
    <property type="entry name" value="DNA_helicase_UvrD-like_C"/>
</dbReference>
<keyword evidence="10" id="KW-0413">Isomerase</keyword>
<gene>
    <name evidence="17" type="ORF">GCM10009668_00370</name>
</gene>
<dbReference type="InterPro" id="IPR014016">
    <property type="entry name" value="UvrD-like_ATP-bd"/>
</dbReference>
<evidence type="ECO:0000313" key="18">
    <source>
        <dbReference type="Proteomes" id="UP001501581"/>
    </source>
</evidence>
<organism evidence="17 18">
    <name type="scientific">Nocardioides dubius</name>
    <dbReference type="NCBI Taxonomy" id="317019"/>
    <lineage>
        <taxon>Bacteria</taxon>
        <taxon>Bacillati</taxon>
        <taxon>Actinomycetota</taxon>
        <taxon>Actinomycetes</taxon>
        <taxon>Propionibacteriales</taxon>
        <taxon>Nocardioidaceae</taxon>
        <taxon>Nocardioides</taxon>
    </lineage>
</organism>
<dbReference type="InterPro" id="IPR011335">
    <property type="entry name" value="Restrct_endonuc-II-like"/>
</dbReference>
<comment type="catalytic activity">
    <reaction evidence="11">
        <text>Couples ATP hydrolysis with the unwinding of duplex DNA by translocating in the 3'-5' direction.</text>
        <dbReference type="EC" id="5.6.2.4"/>
    </reaction>
</comment>
<dbReference type="SUPFAM" id="SSF52980">
    <property type="entry name" value="Restriction endonuclease-like"/>
    <property type="match status" value="1"/>
</dbReference>
<dbReference type="InterPro" id="IPR000212">
    <property type="entry name" value="DNA_helicase_UvrD/REP"/>
</dbReference>
<evidence type="ECO:0000256" key="5">
    <source>
        <dbReference type="ARBA" id="ARBA00022806"/>
    </source>
</evidence>
<evidence type="ECO:0000256" key="1">
    <source>
        <dbReference type="ARBA" id="ARBA00022722"/>
    </source>
</evidence>
<dbReference type="Gene3D" id="3.40.50.300">
    <property type="entry name" value="P-loop containing nucleotide triphosphate hydrolases"/>
    <property type="match status" value="4"/>
</dbReference>
<keyword evidence="9" id="KW-0234">DNA repair</keyword>
<keyword evidence="6" id="KW-0269">Exonuclease</keyword>
<evidence type="ECO:0000259" key="16">
    <source>
        <dbReference type="PROSITE" id="PS51217"/>
    </source>
</evidence>
<dbReference type="EMBL" id="BAAALG010000001">
    <property type="protein sequence ID" value="GAA1089870.1"/>
    <property type="molecule type" value="Genomic_DNA"/>
</dbReference>
<keyword evidence="1" id="KW-0540">Nuclease</keyword>